<dbReference type="AlphaFoldDB" id="A0A2U1N4Q0"/>
<keyword evidence="2" id="KW-0547">Nucleotide-binding</keyword>
<protein>
    <submittedName>
        <fullName evidence="2">DNA helicase, UvrD-like, C-terminal</fullName>
    </submittedName>
</protein>
<comment type="caution">
    <text evidence="2">The sequence shown here is derived from an EMBL/GenBank/DDBJ whole genome shotgun (WGS) entry which is preliminary data.</text>
</comment>
<dbReference type="Proteomes" id="UP000245207">
    <property type="component" value="Unassembled WGS sequence"/>
</dbReference>
<keyword evidence="2" id="KW-0378">Hydrolase</keyword>
<organism evidence="2 3">
    <name type="scientific">Artemisia annua</name>
    <name type="common">Sweet wormwood</name>
    <dbReference type="NCBI Taxonomy" id="35608"/>
    <lineage>
        <taxon>Eukaryota</taxon>
        <taxon>Viridiplantae</taxon>
        <taxon>Streptophyta</taxon>
        <taxon>Embryophyta</taxon>
        <taxon>Tracheophyta</taxon>
        <taxon>Spermatophyta</taxon>
        <taxon>Magnoliopsida</taxon>
        <taxon>eudicotyledons</taxon>
        <taxon>Gunneridae</taxon>
        <taxon>Pentapetalae</taxon>
        <taxon>asterids</taxon>
        <taxon>campanulids</taxon>
        <taxon>Asterales</taxon>
        <taxon>Asteraceae</taxon>
        <taxon>Asteroideae</taxon>
        <taxon>Anthemideae</taxon>
        <taxon>Artemisiinae</taxon>
        <taxon>Artemisia</taxon>
    </lineage>
</organism>
<evidence type="ECO:0000313" key="3">
    <source>
        <dbReference type="Proteomes" id="UP000245207"/>
    </source>
</evidence>
<proteinExistence type="predicted"/>
<dbReference type="STRING" id="35608.A0A2U1N4Q0"/>
<evidence type="ECO:0000256" key="1">
    <source>
        <dbReference type="SAM" id="MobiDB-lite"/>
    </source>
</evidence>
<name>A0A2U1N4Q0_ARTAN</name>
<accession>A0A2U1N4Q0</accession>
<sequence length="262" mass="29027">MSVNDPLVIVCRGDLSPKIHAPCAIFVDLNKTEEEIMDVLFPRKNTLSVNTSQNVSAGTILEPPSRVNANLSVNPVNESKGELQLKLTALKEISEFITRKKGDLPSIFSMESTMKTKLDLNVSALATALEDGKFCTGEDITLVLCEFSKLKVLLEAFDPSPQKTERSVFMKNLEGVLDWLDSSRPKLDDFLKRYGNEKPSSDQMVADFCKRYGSQKPKAPQMVVSKCSSSKTEVEQVGHDARNKTRKGNKGKKGKQSKGKKK</sequence>
<reference evidence="2 3" key="1">
    <citation type="journal article" date="2018" name="Mol. Plant">
        <title>The genome of Artemisia annua provides insight into the evolution of Asteraceae family and artemisinin biosynthesis.</title>
        <authorList>
            <person name="Shen Q."/>
            <person name="Zhang L."/>
            <person name="Liao Z."/>
            <person name="Wang S."/>
            <person name="Yan T."/>
            <person name="Shi P."/>
            <person name="Liu M."/>
            <person name="Fu X."/>
            <person name="Pan Q."/>
            <person name="Wang Y."/>
            <person name="Lv Z."/>
            <person name="Lu X."/>
            <person name="Zhang F."/>
            <person name="Jiang W."/>
            <person name="Ma Y."/>
            <person name="Chen M."/>
            <person name="Hao X."/>
            <person name="Li L."/>
            <person name="Tang Y."/>
            <person name="Lv G."/>
            <person name="Zhou Y."/>
            <person name="Sun X."/>
            <person name="Brodelius P.E."/>
            <person name="Rose J.K.C."/>
            <person name="Tang K."/>
        </authorList>
    </citation>
    <scope>NUCLEOTIDE SEQUENCE [LARGE SCALE GENOMIC DNA]</scope>
    <source>
        <strain evidence="3">cv. Huhao1</strain>
        <tissue evidence="2">Leaf</tissue>
    </source>
</reference>
<keyword evidence="2" id="KW-0067">ATP-binding</keyword>
<keyword evidence="3" id="KW-1185">Reference proteome</keyword>
<feature type="region of interest" description="Disordered" evidence="1">
    <location>
        <begin position="215"/>
        <end position="262"/>
    </location>
</feature>
<keyword evidence="2" id="KW-0347">Helicase</keyword>
<gene>
    <name evidence="2" type="ORF">CTI12_AA308410</name>
</gene>
<dbReference type="EMBL" id="PKPP01003629">
    <property type="protein sequence ID" value="PWA68459.1"/>
    <property type="molecule type" value="Genomic_DNA"/>
</dbReference>
<feature type="compositionally biased region" description="Basic and acidic residues" evidence="1">
    <location>
        <begin position="232"/>
        <end position="243"/>
    </location>
</feature>
<evidence type="ECO:0000313" key="2">
    <source>
        <dbReference type="EMBL" id="PWA68459.1"/>
    </source>
</evidence>
<dbReference type="GO" id="GO:0004386">
    <property type="term" value="F:helicase activity"/>
    <property type="evidence" value="ECO:0007669"/>
    <property type="project" value="UniProtKB-KW"/>
</dbReference>
<feature type="compositionally biased region" description="Basic residues" evidence="1">
    <location>
        <begin position="244"/>
        <end position="262"/>
    </location>
</feature>